<feature type="compositionally biased region" description="Pro residues" evidence="1">
    <location>
        <begin position="190"/>
        <end position="199"/>
    </location>
</feature>
<feature type="compositionally biased region" description="Low complexity" evidence="1">
    <location>
        <begin position="157"/>
        <end position="181"/>
    </location>
</feature>
<feature type="region of interest" description="Disordered" evidence="1">
    <location>
        <begin position="815"/>
        <end position="845"/>
    </location>
</feature>
<feature type="compositionally biased region" description="Pro residues" evidence="1">
    <location>
        <begin position="817"/>
        <end position="827"/>
    </location>
</feature>
<feature type="region of interest" description="Disordered" evidence="1">
    <location>
        <begin position="786"/>
        <end position="805"/>
    </location>
</feature>
<evidence type="ECO:0000313" key="2">
    <source>
        <dbReference type="EMBL" id="RDB28533.1"/>
    </source>
</evidence>
<accession>A0A369K9N0</accession>
<dbReference type="STRING" id="39966.A0A369K9N0"/>
<organism evidence="2 3">
    <name type="scientific">Hypsizygus marmoreus</name>
    <name type="common">White beech mushroom</name>
    <name type="synonym">Agaricus marmoreus</name>
    <dbReference type="NCBI Taxonomy" id="39966"/>
    <lineage>
        <taxon>Eukaryota</taxon>
        <taxon>Fungi</taxon>
        <taxon>Dikarya</taxon>
        <taxon>Basidiomycota</taxon>
        <taxon>Agaricomycotina</taxon>
        <taxon>Agaricomycetes</taxon>
        <taxon>Agaricomycetidae</taxon>
        <taxon>Agaricales</taxon>
        <taxon>Tricholomatineae</taxon>
        <taxon>Lyophyllaceae</taxon>
        <taxon>Hypsizygus</taxon>
    </lineage>
</organism>
<gene>
    <name evidence="2" type="ORF">Hypma_015727</name>
</gene>
<dbReference type="Proteomes" id="UP000076154">
    <property type="component" value="Unassembled WGS sequence"/>
</dbReference>
<name>A0A369K9N0_HYPMA</name>
<comment type="caution">
    <text evidence="2">The sequence shown here is derived from an EMBL/GenBank/DDBJ whole genome shotgun (WGS) entry which is preliminary data.</text>
</comment>
<reference evidence="2" key="1">
    <citation type="submission" date="2018-04" db="EMBL/GenBank/DDBJ databases">
        <title>Whole genome sequencing of Hypsizygus marmoreus.</title>
        <authorList>
            <person name="Choi I.-G."/>
            <person name="Min B."/>
            <person name="Kim J.-G."/>
            <person name="Kim S."/>
            <person name="Oh Y.-L."/>
            <person name="Kong W.-S."/>
            <person name="Park H."/>
            <person name="Jeong J."/>
            <person name="Song E.-S."/>
        </authorList>
    </citation>
    <scope>NUCLEOTIDE SEQUENCE [LARGE SCALE GENOMIC DNA]</scope>
    <source>
        <strain evidence="2">51987-8</strain>
    </source>
</reference>
<feature type="compositionally biased region" description="Low complexity" evidence="1">
    <location>
        <begin position="491"/>
        <end position="504"/>
    </location>
</feature>
<feature type="region of interest" description="Disordered" evidence="1">
    <location>
        <begin position="101"/>
        <end position="369"/>
    </location>
</feature>
<feature type="region of interest" description="Disordered" evidence="1">
    <location>
        <begin position="407"/>
        <end position="504"/>
    </location>
</feature>
<dbReference type="OrthoDB" id="2684446at2759"/>
<keyword evidence="3" id="KW-1185">Reference proteome</keyword>
<protein>
    <submittedName>
        <fullName evidence="2">Uncharacterized protein</fullName>
    </submittedName>
</protein>
<feature type="compositionally biased region" description="Low complexity" evidence="1">
    <location>
        <begin position="103"/>
        <end position="114"/>
    </location>
</feature>
<feature type="compositionally biased region" description="Polar residues" evidence="1">
    <location>
        <begin position="571"/>
        <end position="581"/>
    </location>
</feature>
<feature type="compositionally biased region" description="Low complexity" evidence="1">
    <location>
        <begin position="549"/>
        <end position="558"/>
    </location>
</feature>
<proteinExistence type="predicted"/>
<evidence type="ECO:0000256" key="1">
    <source>
        <dbReference type="SAM" id="MobiDB-lite"/>
    </source>
</evidence>
<dbReference type="EMBL" id="LUEZ02000010">
    <property type="protein sequence ID" value="RDB28533.1"/>
    <property type="molecule type" value="Genomic_DNA"/>
</dbReference>
<feature type="compositionally biased region" description="Polar residues" evidence="1">
    <location>
        <begin position="528"/>
        <end position="539"/>
    </location>
</feature>
<feature type="region of interest" description="Disordered" evidence="1">
    <location>
        <begin position="666"/>
        <end position="739"/>
    </location>
</feature>
<evidence type="ECO:0000313" key="3">
    <source>
        <dbReference type="Proteomes" id="UP000076154"/>
    </source>
</evidence>
<dbReference type="AlphaFoldDB" id="A0A369K9N0"/>
<feature type="region of interest" description="Disordered" evidence="1">
    <location>
        <begin position="528"/>
        <end position="592"/>
    </location>
</feature>
<sequence length="845" mass="93505">MRSKARGTIGATSRTATVAAHAASRIPHHIIYHALFLFSLGAMYYDDRFFQDPASADTNDFSPFLAPSGSIPPILSKPILAPTMYDDPAFSPDPHSHPFFVTSRSSWAPSSSQQPRPPSDREVRRPPPISTSRSRPDEPHLLPPNTPMFSDDHSSTTHETSSSSSNHTSTSSASQSTAPTSHDSHSSDPSEPPQSTPWPPEKKKNSISMFWRRSLPDTASKPVDLTPPAQDLPIHSQTPLSARPPAIRNRSTPDVKQSDRPALPPRGATTAVDSKPPPAASRRIIGGRAMRATELDRIDELDESNPLGLPLHHRGPYDIRKAVDQAFADDDPPQNSGRQHQYLEPPASTKERTRPLKHSKRKHAPVDPRQIISVPYVPIGVSLNLQPGQILPHTESYHASFQLGQVTGHVSQSDKHTQHPPHSLSYPLQPPSYPPPDQRRQRPPDLGPSVSDQQDVRHDGIHRSSRRRSMPVEFQGANMDEKAARRDRHSSSSQASSSSFSDFSGDLYQEFDPYLIYDDQRTPRQSLVDQQTHSNGQYITTPNPPPPDRSSSSTPRPSQANTHLPPRMQALQRNKASQNARSIDEPPRHSHHRSQIVNAAFSVENISVQAHASERRRSQMSPQPNYAPVIEMEQPPRFQDNYGLSAPAVQNAFEMAPNYVQEVQRVVSPQPPPPPREQDTWSPPQSVTSSGRSSQSGGSRGHPPPQHIPKRLIMPTPLQPSHPTAPRHQPQPQRQQQSDVLEWPPQLRPASPDLVLPPTLSSHTNVELFRAQDVAMAQGRKLRKRNSVHGIPGSGSNYPSPQAPLSFEPTVGFLDILPPPVSQPSRPPKAEKAPKKVLSKRRTDF</sequence>
<feature type="compositionally biased region" description="Basic residues" evidence="1">
    <location>
        <begin position="835"/>
        <end position="845"/>
    </location>
</feature>
<feature type="compositionally biased region" description="Low complexity" evidence="1">
    <location>
        <begin position="682"/>
        <end position="697"/>
    </location>
</feature>
<feature type="compositionally biased region" description="Low complexity" evidence="1">
    <location>
        <begin position="726"/>
        <end position="737"/>
    </location>
</feature>
<dbReference type="InParanoid" id="A0A369K9N0"/>